<accession>A0A7Y9E4A0</accession>
<evidence type="ECO:0000313" key="2">
    <source>
        <dbReference type="EMBL" id="NYD40976.1"/>
    </source>
</evidence>
<keyword evidence="3" id="KW-1185">Reference proteome</keyword>
<evidence type="ECO:0000259" key="1">
    <source>
        <dbReference type="Pfam" id="PF20537"/>
    </source>
</evidence>
<sequence>MSTMPSNSLLNAVRGRIGSSSVADLRRRVEELEAEVQECRAVNLRVAELTDVVTELLVPLAQGDDEKVQALLERYHGSL</sequence>
<dbReference type="EMBL" id="JACCBG010000001">
    <property type="protein sequence ID" value="NYD40976.1"/>
    <property type="molecule type" value="Genomic_DNA"/>
</dbReference>
<comment type="caution">
    <text evidence="2">The sequence shown here is derived from an EMBL/GenBank/DDBJ whole genome shotgun (WGS) entry which is preliminary data.</text>
</comment>
<dbReference type="Proteomes" id="UP000535511">
    <property type="component" value="Unassembled WGS sequence"/>
</dbReference>
<dbReference type="InterPro" id="IPR046640">
    <property type="entry name" value="DUF6752"/>
</dbReference>
<reference evidence="2 3" key="1">
    <citation type="submission" date="2020-07" db="EMBL/GenBank/DDBJ databases">
        <title>Sequencing the genomes of 1000 actinobacteria strains.</title>
        <authorList>
            <person name="Klenk H.-P."/>
        </authorList>
    </citation>
    <scope>NUCLEOTIDE SEQUENCE [LARGE SCALE GENOMIC DNA]</scope>
    <source>
        <strain evidence="2 3">DSM 21350</strain>
    </source>
</reference>
<gene>
    <name evidence="2" type="ORF">BJZ21_001059</name>
</gene>
<feature type="domain" description="DUF6752" evidence="1">
    <location>
        <begin position="25"/>
        <end position="79"/>
    </location>
</feature>
<dbReference type="AlphaFoldDB" id="A0A7Y9E4A0"/>
<proteinExistence type="predicted"/>
<organism evidence="2 3">
    <name type="scientific">Nocardioides panaciterrulae</name>
    <dbReference type="NCBI Taxonomy" id="661492"/>
    <lineage>
        <taxon>Bacteria</taxon>
        <taxon>Bacillati</taxon>
        <taxon>Actinomycetota</taxon>
        <taxon>Actinomycetes</taxon>
        <taxon>Propionibacteriales</taxon>
        <taxon>Nocardioidaceae</taxon>
        <taxon>Nocardioides</taxon>
    </lineage>
</organism>
<protein>
    <recommendedName>
        <fullName evidence="1">DUF6752 domain-containing protein</fullName>
    </recommendedName>
</protein>
<dbReference type="Pfam" id="PF20537">
    <property type="entry name" value="DUF6752"/>
    <property type="match status" value="1"/>
</dbReference>
<evidence type="ECO:0000313" key="3">
    <source>
        <dbReference type="Proteomes" id="UP000535511"/>
    </source>
</evidence>
<name>A0A7Y9E4A0_9ACTN</name>